<keyword evidence="2" id="KW-0645">Protease</keyword>
<sequence>MKIINKSIIYLLILFISFTLKGQNNEEGKVIRCSTVEYEQYLQKKYPKRATLAQFEKWLNPLIERQKKNKSVLNGIITIPIVVHIIHSGQDVGQAPNIDDRQVLSQIEILNNDFRKKINTPGYNNHPSGVDLEIQFALAQVDPVGNPTNGIERVYYNHSKWSEDDVNNIVKPETFWDTSLYLNVWVVDFEKSGLLGNAQFPSVANVPGLNQNGGPDDTDGIVINYLNFGSRENYPNGIYGGFSFDKGRTVTHEVGHWLGLRHIWGDAYCGDDFCADTPQAHNANLGCPKILNCLETGDEMVQNYMDYTDDACMNIFTQNQKDRIRTILENSPRRRTIVSSEKEKSISLLVNDAEVKIEKQFTGITNLCINEPRKISIINRGINDVNSALIKYRFNEGTVKEINWKGTLTPNQYALISIPEIGVENDILNVEIVQINGVTDARGSNNFAKVKIINTAQAEAFFYDEVSFELQLDNKGSNITWGLSNSLGEILHSGGPYSDNDPALIQEKWTLRDKECYTFVIKDTNKDGLCCDNGEGYYKIGYKENIIIREGRFSESSIKGFRIKYLDDQIIIAPNPVHDQLYYLFGSKVGTSGIGKIFDLTGKLIKEFKVEKNVTNSEDISYLSSGFYLFQIITESNSSSIIFVKK</sequence>
<keyword evidence="3" id="KW-0479">Metal-binding</keyword>
<evidence type="ECO:0000313" key="12">
    <source>
        <dbReference type="Proteomes" id="UP000198034"/>
    </source>
</evidence>
<dbReference type="GO" id="GO:0006508">
    <property type="term" value="P:proteolysis"/>
    <property type="evidence" value="ECO:0007669"/>
    <property type="project" value="UniProtKB-KW"/>
</dbReference>
<evidence type="ECO:0000259" key="9">
    <source>
        <dbReference type="Pfam" id="PF05572"/>
    </source>
</evidence>
<evidence type="ECO:0000256" key="2">
    <source>
        <dbReference type="ARBA" id="ARBA00022670"/>
    </source>
</evidence>
<keyword evidence="6" id="KW-0862">Zinc</keyword>
<dbReference type="PANTHER" id="PTHR47466:SF1">
    <property type="entry name" value="METALLOPROTEASE MEP1 (AFU_ORTHOLOGUE AFUA_1G07730)-RELATED"/>
    <property type="match status" value="1"/>
</dbReference>
<dbReference type="Pfam" id="PF05572">
    <property type="entry name" value="Peptidase_M43"/>
    <property type="match status" value="1"/>
</dbReference>
<accession>A0A246GD89</accession>
<dbReference type="GO" id="GO:0008237">
    <property type="term" value="F:metallopeptidase activity"/>
    <property type="evidence" value="ECO:0007669"/>
    <property type="project" value="UniProtKB-KW"/>
</dbReference>
<keyword evidence="7" id="KW-0482">Metalloprotease</keyword>
<dbReference type="SUPFAM" id="SSF55486">
    <property type="entry name" value="Metalloproteases ('zincins'), catalytic domain"/>
    <property type="match status" value="1"/>
</dbReference>
<protein>
    <recommendedName>
        <fullName evidence="13">T9SS type A sorting domain-containing protein</fullName>
    </recommendedName>
</protein>
<evidence type="ECO:0000256" key="8">
    <source>
        <dbReference type="ARBA" id="ARBA00023157"/>
    </source>
</evidence>
<keyword evidence="4" id="KW-0732">Signal</keyword>
<dbReference type="Gene3D" id="3.40.390.10">
    <property type="entry name" value="Collagenase (Catalytic Domain)"/>
    <property type="match status" value="1"/>
</dbReference>
<organism evidence="11 12">
    <name type="scientific">Flavobacterium columnare</name>
    <dbReference type="NCBI Taxonomy" id="996"/>
    <lineage>
        <taxon>Bacteria</taxon>
        <taxon>Pseudomonadati</taxon>
        <taxon>Bacteroidota</taxon>
        <taxon>Flavobacteriia</taxon>
        <taxon>Flavobacteriales</taxon>
        <taxon>Flavobacteriaceae</taxon>
        <taxon>Flavobacterium</taxon>
    </lineage>
</organism>
<keyword evidence="5" id="KW-0378">Hydrolase</keyword>
<dbReference type="Proteomes" id="UP000198034">
    <property type="component" value="Unassembled WGS sequence"/>
</dbReference>
<dbReference type="InterPro" id="IPR024079">
    <property type="entry name" value="MetalloPept_cat_dom_sf"/>
</dbReference>
<evidence type="ECO:0000256" key="1">
    <source>
        <dbReference type="ARBA" id="ARBA00008721"/>
    </source>
</evidence>
<evidence type="ECO:0000256" key="4">
    <source>
        <dbReference type="ARBA" id="ARBA00022729"/>
    </source>
</evidence>
<gene>
    <name evidence="11" type="ORF">BWK62_02960</name>
</gene>
<dbReference type="EMBL" id="MTCY01000005">
    <property type="protein sequence ID" value="OWP79278.1"/>
    <property type="molecule type" value="Genomic_DNA"/>
</dbReference>
<evidence type="ECO:0000256" key="6">
    <source>
        <dbReference type="ARBA" id="ARBA00022833"/>
    </source>
</evidence>
<reference evidence="11 12" key="1">
    <citation type="journal article" date="2017" name="Infect. Genet. Evol.">
        <title>Comparative genome analysis of fish pathogen Flavobacterium columnare reveals extensive sequence diversity within the species.</title>
        <authorList>
            <person name="Kayansamruaj P."/>
            <person name="Dong H.T."/>
            <person name="Hirono I."/>
            <person name="Kondo H."/>
            <person name="Senapin S."/>
            <person name="Rodkhum C."/>
        </authorList>
    </citation>
    <scope>NUCLEOTIDE SEQUENCE [LARGE SCALE GENOMIC DNA]</scope>
    <source>
        <strain evidence="11 12">1214</strain>
    </source>
</reference>
<evidence type="ECO:0000256" key="7">
    <source>
        <dbReference type="ARBA" id="ARBA00023049"/>
    </source>
</evidence>
<comment type="caution">
    <text evidence="11">The sequence shown here is derived from an EMBL/GenBank/DDBJ whole genome shotgun (WGS) entry which is preliminary data.</text>
</comment>
<keyword evidence="8" id="KW-1015">Disulfide bond</keyword>
<dbReference type="InterPro" id="IPR008754">
    <property type="entry name" value="Peptidase_M43"/>
</dbReference>
<dbReference type="Pfam" id="PF18962">
    <property type="entry name" value="Por_Secre_tail"/>
    <property type="match status" value="1"/>
</dbReference>
<dbReference type="PANTHER" id="PTHR47466">
    <property type="match status" value="1"/>
</dbReference>
<comment type="similarity">
    <text evidence="1">Belongs to the peptidase M43B family.</text>
</comment>
<evidence type="ECO:0000313" key="11">
    <source>
        <dbReference type="EMBL" id="OWP79278.1"/>
    </source>
</evidence>
<name>A0A246GD89_9FLAO</name>
<evidence type="ECO:0000256" key="3">
    <source>
        <dbReference type="ARBA" id="ARBA00022723"/>
    </source>
</evidence>
<evidence type="ECO:0000259" key="10">
    <source>
        <dbReference type="Pfam" id="PF18962"/>
    </source>
</evidence>
<dbReference type="NCBIfam" id="TIGR04183">
    <property type="entry name" value="Por_Secre_tail"/>
    <property type="match status" value="1"/>
</dbReference>
<feature type="domain" description="Peptidase M43 pregnancy-associated plasma-A" evidence="9">
    <location>
        <begin position="173"/>
        <end position="329"/>
    </location>
</feature>
<evidence type="ECO:0008006" key="13">
    <source>
        <dbReference type="Google" id="ProtNLM"/>
    </source>
</evidence>
<dbReference type="CDD" id="cd04275">
    <property type="entry name" value="ZnMc_pappalysin_like"/>
    <property type="match status" value="1"/>
</dbReference>
<dbReference type="GO" id="GO:0046872">
    <property type="term" value="F:metal ion binding"/>
    <property type="evidence" value="ECO:0007669"/>
    <property type="project" value="UniProtKB-KW"/>
</dbReference>
<evidence type="ECO:0000256" key="5">
    <source>
        <dbReference type="ARBA" id="ARBA00022801"/>
    </source>
</evidence>
<dbReference type="InterPro" id="IPR026444">
    <property type="entry name" value="Secre_tail"/>
</dbReference>
<feature type="domain" description="Secretion system C-terminal sorting" evidence="10">
    <location>
        <begin position="573"/>
        <end position="639"/>
    </location>
</feature>
<proteinExistence type="inferred from homology"/>
<dbReference type="AlphaFoldDB" id="A0A246GD89"/>